<dbReference type="AlphaFoldDB" id="A0A834UGZ0"/>
<evidence type="ECO:0000313" key="2">
    <source>
        <dbReference type="EMBL" id="KAF7438980.1"/>
    </source>
</evidence>
<dbReference type="EMBL" id="JACSDY010000001">
    <property type="protein sequence ID" value="KAF7438980.1"/>
    <property type="molecule type" value="Genomic_DNA"/>
</dbReference>
<keyword evidence="3" id="KW-1185">Reference proteome</keyword>
<reference evidence="2" key="1">
    <citation type="journal article" date="2020" name="G3 (Bethesda)">
        <title>High-Quality Assemblies for Three Invasive Social Wasps from the &lt;i&gt;Vespula&lt;/i&gt; Genus.</title>
        <authorList>
            <person name="Harrop T.W.R."/>
            <person name="Guhlin J."/>
            <person name="McLaughlin G.M."/>
            <person name="Permina E."/>
            <person name="Stockwell P."/>
            <person name="Gilligan J."/>
            <person name="Le Lec M.F."/>
            <person name="Gruber M.A.M."/>
            <person name="Quinn O."/>
            <person name="Lovegrove M."/>
            <person name="Duncan E.J."/>
            <person name="Remnant E.J."/>
            <person name="Van Eeckhoven J."/>
            <person name="Graham B."/>
            <person name="Knapp R.A."/>
            <person name="Langford K.W."/>
            <person name="Kronenberg Z."/>
            <person name="Press M.O."/>
            <person name="Eacker S.M."/>
            <person name="Wilson-Rankin E.E."/>
            <person name="Purcell J."/>
            <person name="Lester P.J."/>
            <person name="Dearden P.K."/>
        </authorList>
    </citation>
    <scope>NUCLEOTIDE SEQUENCE</scope>
    <source>
        <strain evidence="2">Volc-1</strain>
    </source>
</reference>
<evidence type="ECO:0000256" key="1">
    <source>
        <dbReference type="SAM" id="MobiDB-lite"/>
    </source>
</evidence>
<accession>A0A834UGZ0</accession>
<dbReference type="Proteomes" id="UP000600918">
    <property type="component" value="Unassembled WGS sequence"/>
</dbReference>
<feature type="region of interest" description="Disordered" evidence="1">
    <location>
        <begin position="109"/>
        <end position="136"/>
    </location>
</feature>
<name>A0A834UGZ0_VESPE</name>
<organism evidence="2 3">
    <name type="scientific">Vespula pensylvanica</name>
    <name type="common">Western yellow jacket</name>
    <name type="synonym">Wasp</name>
    <dbReference type="NCBI Taxonomy" id="30213"/>
    <lineage>
        <taxon>Eukaryota</taxon>
        <taxon>Metazoa</taxon>
        <taxon>Ecdysozoa</taxon>
        <taxon>Arthropoda</taxon>
        <taxon>Hexapoda</taxon>
        <taxon>Insecta</taxon>
        <taxon>Pterygota</taxon>
        <taxon>Neoptera</taxon>
        <taxon>Endopterygota</taxon>
        <taxon>Hymenoptera</taxon>
        <taxon>Apocrita</taxon>
        <taxon>Aculeata</taxon>
        <taxon>Vespoidea</taxon>
        <taxon>Vespidae</taxon>
        <taxon>Vespinae</taxon>
        <taxon>Vespula</taxon>
    </lineage>
</organism>
<sequence length="136" mass="14920">MDIEESLSSLRRRSFAPWGCKKVGIIVDHVRKRGSLENGRSESGYVSSRLEISTADTWIMSADNRVIVSFVLMVIPFAEWFNPLYVDNYYSIQYLPSKAVFFSWRRWSSDGGGASSSGGDSDSGGGDGFVAQSAGS</sequence>
<feature type="compositionally biased region" description="Gly residues" evidence="1">
    <location>
        <begin position="110"/>
        <end position="128"/>
    </location>
</feature>
<protein>
    <submittedName>
        <fullName evidence="2">Uncharacterized protein</fullName>
    </submittedName>
</protein>
<proteinExistence type="predicted"/>
<comment type="caution">
    <text evidence="2">The sequence shown here is derived from an EMBL/GenBank/DDBJ whole genome shotgun (WGS) entry which is preliminary data.</text>
</comment>
<gene>
    <name evidence="2" type="ORF">H0235_001371</name>
</gene>
<evidence type="ECO:0000313" key="3">
    <source>
        <dbReference type="Proteomes" id="UP000600918"/>
    </source>
</evidence>